<gene>
    <name evidence="2" type="ORF">DL764_002300</name>
</gene>
<feature type="compositionally biased region" description="Polar residues" evidence="1">
    <location>
        <begin position="677"/>
        <end position="691"/>
    </location>
</feature>
<protein>
    <submittedName>
        <fullName evidence="2">Uncharacterized protein</fullName>
    </submittedName>
</protein>
<keyword evidence="3" id="KW-1185">Reference proteome</keyword>
<dbReference type="OrthoDB" id="5394233at2759"/>
<feature type="region of interest" description="Disordered" evidence="1">
    <location>
        <begin position="242"/>
        <end position="304"/>
    </location>
</feature>
<feature type="compositionally biased region" description="Polar residues" evidence="1">
    <location>
        <begin position="368"/>
        <end position="397"/>
    </location>
</feature>
<feature type="region of interest" description="Disordered" evidence="1">
    <location>
        <begin position="197"/>
        <end position="221"/>
    </location>
</feature>
<reference evidence="2 3" key="1">
    <citation type="submission" date="2018-06" db="EMBL/GenBank/DDBJ databases">
        <title>Complete Genomes of Monosporascus.</title>
        <authorList>
            <person name="Robinson A.J."/>
            <person name="Natvig D.O."/>
        </authorList>
    </citation>
    <scope>NUCLEOTIDE SEQUENCE [LARGE SCALE GENOMIC DNA]</scope>
    <source>
        <strain evidence="2 3">CBS 110550</strain>
    </source>
</reference>
<feature type="compositionally biased region" description="Polar residues" evidence="1">
    <location>
        <begin position="510"/>
        <end position="523"/>
    </location>
</feature>
<comment type="caution">
    <text evidence="2">The sequence shown here is derived from an EMBL/GenBank/DDBJ whole genome shotgun (WGS) entry which is preliminary data.</text>
</comment>
<dbReference type="EMBL" id="QJNU01000081">
    <property type="protein sequence ID" value="RYP07795.1"/>
    <property type="molecule type" value="Genomic_DNA"/>
</dbReference>
<feature type="compositionally biased region" description="Basic and acidic residues" evidence="1">
    <location>
        <begin position="495"/>
        <end position="504"/>
    </location>
</feature>
<feature type="compositionally biased region" description="Polar residues" evidence="1">
    <location>
        <begin position="289"/>
        <end position="304"/>
    </location>
</feature>
<sequence>MPFDFKAYDAKCNGLTPEELQREWEHYTRLISGASTSTAVSGLAVPFTMGVSTIGVAMAAPAIHNARKKRDIIEKHLQKHGTTHVTRKRDVVGSMAVSGTIGIVTLGVGTAGADAVATAGAEHGISAVVENETAIKIVTHAALDGVGMGIEHAHTSHLKKKDAVNAFQAAGVFQAVDDAKAAEAGYSIQPYNPQNFAVGSSTTQISPPPPPPPYTPGAQRPPSYCATPSHVYASDLKTFRQTWPTGGTTTSETTSMRGVLEPNFPTQTNPQGPKAYYSIPYAPSGPLTPVQQPSQVQNDQPRQQFQQYTTIDCQIPRELPSGHNPSSVVETYDMKSMVESLPPPGIDSTSLCEKQRRDSIVRRPVAEQQPQESQIHSPLYSSQPAQHDDGSQSQSVSHDIGVPPPPITRAGTQSQANPQRELQPSLNPQADSAALSSSPQHSQASGLSQHIPQSPPQQSSSPPTTAPNYGEHTTAPSFIAQERPCLEVPGPTGHDNPKRTHDNYPKPVHQQYNDYIQEQQTGMSEDGNGNHWQPDPQQYLSHVKQQHMGMSPDRQHIYPQTSHQQHLSHIQQPETGGIQGPYRNYAQPHRQQHPGYIQQQQTGMSQGTTGQQPQQPASLTQRYSLQSGLSPSPLPPSSQFTPTGSQGIPYFPPPPGQPQAAHSPAPFTLPPPPAPRNSVQRKPVQPSTAAQVQYPPVSIPESYPPVEIPASYHQAPPSAQQQYQLGNLSHSNPQQPASQMHSQMSSFPQGPLTTPNSPPQIIQYAGSSYFQVVANHEYQNMYPTYQR</sequence>
<dbReference type="AlphaFoldDB" id="A0A4Q4TL26"/>
<feature type="compositionally biased region" description="Low complexity" evidence="1">
    <location>
        <begin position="598"/>
        <end position="615"/>
    </location>
</feature>
<feature type="region of interest" description="Disordered" evidence="1">
    <location>
        <begin position="364"/>
        <end position="758"/>
    </location>
</feature>
<feature type="compositionally biased region" description="Low complexity" evidence="1">
    <location>
        <begin position="245"/>
        <end position="255"/>
    </location>
</feature>
<evidence type="ECO:0000256" key="1">
    <source>
        <dbReference type="SAM" id="MobiDB-lite"/>
    </source>
</evidence>
<proteinExistence type="predicted"/>
<evidence type="ECO:0000313" key="3">
    <source>
        <dbReference type="Proteomes" id="UP000293360"/>
    </source>
</evidence>
<dbReference type="Proteomes" id="UP000293360">
    <property type="component" value="Unassembled WGS sequence"/>
</dbReference>
<evidence type="ECO:0000313" key="2">
    <source>
        <dbReference type="EMBL" id="RYP07795.1"/>
    </source>
</evidence>
<feature type="compositionally biased region" description="Polar residues" evidence="1">
    <location>
        <begin position="717"/>
        <end position="755"/>
    </location>
</feature>
<feature type="compositionally biased region" description="Pro residues" evidence="1">
    <location>
        <begin position="206"/>
        <end position="215"/>
    </location>
</feature>
<dbReference type="STRING" id="155417.A0A4Q4TL26"/>
<feature type="compositionally biased region" description="Low complexity" evidence="1">
    <location>
        <begin position="448"/>
        <end position="463"/>
    </location>
</feature>
<feature type="compositionally biased region" description="Polar residues" evidence="1">
    <location>
        <begin position="558"/>
        <end position="574"/>
    </location>
</feature>
<feature type="compositionally biased region" description="Polar residues" evidence="1">
    <location>
        <begin position="410"/>
        <end position="447"/>
    </location>
</feature>
<name>A0A4Q4TL26_9PEZI</name>
<organism evidence="2 3">
    <name type="scientific">Monosporascus ibericus</name>
    <dbReference type="NCBI Taxonomy" id="155417"/>
    <lineage>
        <taxon>Eukaryota</taxon>
        <taxon>Fungi</taxon>
        <taxon>Dikarya</taxon>
        <taxon>Ascomycota</taxon>
        <taxon>Pezizomycotina</taxon>
        <taxon>Sordariomycetes</taxon>
        <taxon>Xylariomycetidae</taxon>
        <taxon>Xylariales</taxon>
        <taxon>Xylariales incertae sedis</taxon>
        <taxon>Monosporascus</taxon>
    </lineage>
</organism>
<accession>A0A4Q4TL26</accession>